<evidence type="ECO:0000256" key="2">
    <source>
        <dbReference type="ARBA" id="ARBA00023125"/>
    </source>
</evidence>
<dbReference type="PROSITE" id="PS50943">
    <property type="entry name" value="HTH_CROC1"/>
    <property type="match status" value="1"/>
</dbReference>
<dbReference type="CDD" id="cd00093">
    <property type="entry name" value="HTH_XRE"/>
    <property type="match status" value="1"/>
</dbReference>
<evidence type="ECO:0000313" key="6">
    <source>
        <dbReference type="Proteomes" id="UP000184395"/>
    </source>
</evidence>
<evidence type="ECO:0000313" key="5">
    <source>
        <dbReference type="EMBL" id="SHK36197.1"/>
    </source>
</evidence>
<keyword evidence="3" id="KW-0804">Transcription</keyword>
<dbReference type="Gene3D" id="1.10.260.40">
    <property type="entry name" value="lambda repressor-like DNA-binding domains"/>
    <property type="match status" value="1"/>
</dbReference>
<protein>
    <submittedName>
        <fullName evidence="5">Peptidase S24-like</fullName>
    </submittedName>
</protein>
<evidence type="ECO:0000259" key="4">
    <source>
        <dbReference type="PROSITE" id="PS50943"/>
    </source>
</evidence>
<dbReference type="InterPro" id="IPR001387">
    <property type="entry name" value="Cro/C1-type_HTH"/>
</dbReference>
<dbReference type="RefSeq" id="WP_073430122.1">
    <property type="nucleotide sequence ID" value="NZ_CADFGY010000014.1"/>
</dbReference>
<evidence type="ECO:0000256" key="1">
    <source>
        <dbReference type="ARBA" id="ARBA00023015"/>
    </source>
</evidence>
<keyword evidence="1" id="KW-0805">Transcription regulation</keyword>
<dbReference type="Gene3D" id="2.10.109.10">
    <property type="entry name" value="Umud Fragment, subunit A"/>
    <property type="match status" value="1"/>
</dbReference>
<dbReference type="OrthoDB" id="9791537at2"/>
<keyword evidence="2" id="KW-0238">DNA-binding</keyword>
<dbReference type="InterPro" id="IPR039418">
    <property type="entry name" value="LexA-like"/>
</dbReference>
<dbReference type="Pfam" id="PF00717">
    <property type="entry name" value="Peptidase_S24"/>
    <property type="match status" value="1"/>
</dbReference>
<dbReference type="AlphaFoldDB" id="A0A1M6RVA6"/>
<dbReference type="InterPro" id="IPR036286">
    <property type="entry name" value="LexA/Signal_pep-like_sf"/>
</dbReference>
<dbReference type="InterPro" id="IPR015927">
    <property type="entry name" value="Peptidase_S24_S26A/B/C"/>
</dbReference>
<dbReference type="CDD" id="cd06529">
    <property type="entry name" value="S24_LexA-like"/>
    <property type="match status" value="1"/>
</dbReference>
<reference evidence="5 6" key="1">
    <citation type="submission" date="2016-11" db="EMBL/GenBank/DDBJ databases">
        <authorList>
            <person name="Jaros S."/>
            <person name="Januszkiewicz K."/>
            <person name="Wedrychowicz H."/>
        </authorList>
    </citation>
    <scope>NUCLEOTIDE SEQUENCE [LARGE SCALE GENOMIC DNA]</scope>
    <source>
        <strain evidence="5 6">LMG 20594</strain>
    </source>
</reference>
<name>A0A1M6RVA6_9BURK</name>
<dbReference type="SUPFAM" id="SSF47413">
    <property type="entry name" value="lambda repressor-like DNA-binding domains"/>
    <property type="match status" value="1"/>
</dbReference>
<dbReference type="PANTHER" id="PTHR40661:SF3">
    <property type="entry name" value="FELS-1 PROPHAGE TRANSCRIPTIONAL REGULATOR"/>
    <property type="match status" value="1"/>
</dbReference>
<dbReference type="STRING" id="169427.SAMN05192548_10202"/>
<dbReference type="Proteomes" id="UP000184395">
    <property type="component" value="Unassembled WGS sequence"/>
</dbReference>
<evidence type="ECO:0000256" key="3">
    <source>
        <dbReference type="ARBA" id="ARBA00023163"/>
    </source>
</evidence>
<dbReference type="PANTHER" id="PTHR40661">
    <property type="match status" value="1"/>
</dbReference>
<dbReference type="EMBL" id="FRAB01000020">
    <property type="protein sequence ID" value="SHK36197.1"/>
    <property type="molecule type" value="Genomic_DNA"/>
</dbReference>
<proteinExistence type="predicted"/>
<organism evidence="5 6">
    <name type="scientific">Paraburkholderia terricola</name>
    <dbReference type="NCBI Taxonomy" id="169427"/>
    <lineage>
        <taxon>Bacteria</taxon>
        <taxon>Pseudomonadati</taxon>
        <taxon>Pseudomonadota</taxon>
        <taxon>Betaproteobacteria</taxon>
        <taxon>Burkholderiales</taxon>
        <taxon>Burkholderiaceae</taxon>
        <taxon>Paraburkholderia</taxon>
    </lineage>
</organism>
<dbReference type="SUPFAM" id="SSF51306">
    <property type="entry name" value="LexA/Signal peptidase"/>
    <property type="match status" value="1"/>
</dbReference>
<accession>A0A1M6RVA6</accession>
<gene>
    <name evidence="5" type="ORF">SAMN05192548_10202</name>
</gene>
<dbReference type="GO" id="GO:0003677">
    <property type="term" value="F:DNA binding"/>
    <property type="evidence" value="ECO:0007669"/>
    <property type="project" value="UniProtKB-KW"/>
</dbReference>
<dbReference type="InterPro" id="IPR010982">
    <property type="entry name" value="Lambda_DNA-bd_dom_sf"/>
</dbReference>
<feature type="domain" description="HTH cro/C1-type" evidence="4">
    <location>
        <begin position="21"/>
        <end position="62"/>
    </location>
</feature>
<sequence length="222" mass="24193">MTLSERIQTILDETGVDSVTLGHHAGVSKGTVSQWLSGQIKSIKLEYAVGIQNALGYNPVWIVMGKGNKKTPGIEHNEIEWNPLPVAPSRSIPVLGMAQLGDNGYWADIEYPVGQGDGFVDFPSSDPDAYALKCTGDSMRPRIKDGEYVIIEPNRVVEPGDEVLVKATDGRVMIKELAYSRAGRVHLLSTNEAHATIAIPKENISKMHYVGAIVKKSSWRPG</sequence>